<keyword evidence="5" id="KW-0723">Serine/threonine-protein kinase</keyword>
<dbReference type="Pfam" id="PF07714">
    <property type="entry name" value="PK_Tyr_Ser-Thr"/>
    <property type="match status" value="1"/>
</dbReference>
<dbReference type="InterPro" id="IPR017441">
    <property type="entry name" value="Protein_kinase_ATP_BS"/>
</dbReference>
<dbReference type="EMBL" id="KF208647">
    <property type="protein sequence ID" value="AHZ44755.1"/>
    <property type="molecule type" value="mRNA"/>
</dbReference>
<dbReference type="PANTHER" id="PTHR27008">
    <property type="entry name" value="OS04G0122200 PROTEIN"/>
    <property type="match status" value="1"/>
</dbReference>
<dbReference type="Gene3D" id="1.10.510.10">
    <property type="entry name" value="Transferase(Phosphotransferase) domain 1"/>
    <property type="match status" value="1"/>
</dbReference>
<comment type="subcellular location">
    <subcellularLocation>
        <location evidence="1">Cell membrane</location>
        <topology evidence="1">Single-pass membrane protein</topology>
    </subcellularLocation>
    <subcellularLocation>
        <location evidence="2">Membrane</location>
        <topology evidence="2">Single-pass type I membrane protein</topology>
    </subcellularLocation>
</comment>
<dbReference type="FunFam" id="1.10.510.10:FF:000358">
    <property type="entry name" value="Putative leucine-rich repeat receptor-like serine/threonine-protein kinase"/>
    <property type="match status" value="1"/>
</dbReference>
<dbReference type="FunFam" id="3.30.200.20:FF:000432">
    <property type="entry name" value="LRR receptor-like serine/threonine-protein kinase EFR"/>
    <property type="match status" value="1"/>
</dbReference>
<reference evidence="24" key="1">
    <citation type="submission" date="2013-06" db="EMBL/GenBank/DDBJ databases">
        <title>RLK/Pelle of Platanus acerifolia.</title>
        <authorList>
            <person name="Pilotti M."/>
            <person name="Pindo M."/>
            <person name="Brunetti A."/>
            <person name="Iacono M."/>
        </authorList>
    </citation>
    <scope>NUCLEOTIDE SEQUENCE</scope>
</reference>
<dbReference type="InterPro" id="IPR000719">
    <property type="entry name" value="Prot_kinase_dom"/>
</dbReference>
<name>A0A067ZY29_PLAAC</name>
<proteinExistence type="evidence at transcript level"/>
<keyword evidence="9 22" id="KW-0812">Transmembrane</keyword>
<dbReference type="FunFam" id="3.80.10.10:FF:000288">
    <property type="entry name" value="LRR receptor-like serine/threonine-protein kinase EFR"/>
    <property type="match status" value="1"/>
</dbReference>
<feature type="non-terminal residue" evidence="24">
    <location>
        <position position="1"/>
    </location>
</feature>
<dbReference type="GO" id="GO:0005524">
    <property type="term" value="F:ATP binding"/>
    <property type="evidence" value="ECO:0007669"/>
    <property type="project" value="UniProtKB-UniRule"/>
</dbReference>
<evidence type="ECO:0000256" key="4">
    <source>
        <dbReference type="ARBA" id="ARBA00022475"/>
    </source>
</evidence>
<dbReference type="PROSITE" id="PS50011">
    <property type="entry name" value="PROTEIN_KINASE_DOM"/>
    <property type="match status" value="1"/>
</dbReference>
<feature type="non-terminal residue" evidence="24">
    <location>
        <position position="802"/>
    </location>
</feature>
<dbReference type="EC" id="2.7.11.1" evidence="3"/>
<protein>
    <recommendedName>
        <fullName evidence="3">non-specific serine/threonine protein kinase</fullName>
        <ecNumber evidence="3">2.7.11.1</ecNumber>
    </recommendedName>
</protein>
<evidence type="ECO:0000256" key="7">
    <source>
        <dbReference type="ARBA" id="ARBA00022614"/>
    </source>
</evidence>
<accession>A0A067ZY29</accession>
<feature type="binding site" evidence="21">
    <location>
        <position position="512"/>
    </location>
    <ligand>
        <name>ATP</name>
        <dbReference type="ChEBI" id="CHEBI:30616"/>
    </ligand>
</feature>
<evidence type="ECO:0000256" key="13">
    <source>
        <dbReference type="ARBA" id="ARBA00022777"/>
    </source>
</evidence>
<evidence type="ECO:0000256" key="15">
    <source>
        <dbReference type="ARBA" id="ARBA00022989"/>
    </source>
</evidence>
<dbReference type="GO" id="GO:0005886">
    <property type="term" value="C:plasma membrane"/>
    <property type="evidence" value="ECO:0007669"/>
    <property type="project" value="UniProtKB-SubCell"/>
</dbReference>
<evidence type="ECO:0000256" key="18">
    <source>
        <dbReference type="ARBA" id="ARBA00023180"/>
    </source>
</evidence>
<keyword evidence="14 21" id="KW-0067">ATP-binding</keyword>
<feature type="domain" description="Protein kinase" evidence="23">
    <location>
        <begin position="483"/>
        <end position="797"/>
    </location>
</feature>
<dbReference type="PROSITE" id="PS00108">
    <property type="entry name" value="PROTEIN_KINASE_ST"/>
    <property type="match status" value="1"/>
</dbReference>
<dbReference type="PROSITE" id="PS00107">
    <property type="entry name" value="PROTEIN_KINASE_ATP"/>
    <property type="match status" value="1"/>
</dbReference>
<keyword evidence="16 22" id="KW-0472">Membrane</keyword>
<dbReference type="Pfam" id="PF00560">
    <property type="entry name" value="LRR_1"/>
    <property type="match status" value="4"/>
</dbReference>
<evidence type="ECO:0000256" key="20">
    <source>
        <dbReference type="ARBA" id="ARBA00048679"/>
    </source>
</evidence>
<comment type="catalytic activity">
    <reaction evidence="20">
        <text>L-seryl-[protein] + ATP = O-phospho-L-seryl-[protein] + ADP + H(+)</text>
        <dbReference type="Rhea" id="RHEA:17989"/>
        <dbReference type="Rhea" id="RHEA-COMP:9863"/>
        <dbReference type="Rhea" id="RHEA-COMP:11604"/>
        <dbReference type="ChEBI" id="CHEBI:15378"/>
        <dbReference type="ChEBI" id="CHEBI:29999"/>
        <dbReference type="ChEBI" id="CHEBI:30616"/>
        <dbReference type="ChEBI" id="CHEBI:83421"/>
        <dbReference type="ChEBI" id="CHEBI:456216"/>
        <dbReference type="EC" id="2.7.11.1"/>
    </reaction>
</comment>
<evidence type="ECO:0000256" key="8">
    <source>
        <dbReference type="ARBA" id="ARBA00022679"/>
    </source>
</evidence>
<evidence type="ECO:0000256" key="11">
    <source>
        <dbReference type="ARBA" id="ARBA00022737"/>
    </source>
</evidence>
<dbReference type="InterPro" id="IPR001245">
    <property type="entry name" value="Ser-Thr/Tyr_kinase_cat_dom"/>
</dbReference>
<keyword evidence="11" id="KW-0677">Repeat</keyword>
<evidence type="ECO:0000256" key="9">
    <source>
        <dbReference type="ARBA" id="ARBA00022692"/>
    </source>
</evidence>
<sequence>LGENKLSGMIPSSIYNLSSVTYLELGENQLQGSLPPDLGFMLPNLQYFNLPRNQFIGPIPFSLSNCSKLQLLGIGKNNFTGKVSINFGGLRYMWWLSMDENHLGSGEADDLSFINTLTNCTSLETVGLELNNFGGVLPTSIANLSTQLSNLKIGGCQISGIIPTGIENLVNLEALGIEYNLLTGRIPSSIGKLQKLQQLALGGNKLSGKIPFSIGNLTLSSMLGLEDNRLEGEIPTSLGNCKNLVGLTLAQNRLGGTIPKEVFGIISLSIFLDLSYNNLVGSLLPEVGNFKNLEFLDVSKNKLFGEIPNSIGSCTSMENLYIEGNFFQGRIPSSLSSLRGIQELNISHNNFSGPIPKFLQNFTLLKILDLSFNDLEGEVPTEGVFQNVSAISVIGNRKLCGGISRLHLPACSIKNSKKHKSSLGFKLLISLSSGVLLCFTAILSFYLLYWRKRRRRASSSRSIISDRHLKISYKELLKATDGFSLANLIGSGSFGSVYKGILDQGETTVAVKLLNLQQQGASKSFIAECKALRNIRHRNLVKILTACSSIDFKGNDFKALVFEFMPNGNLERWLHPETNDTEDELKSLSLLQRLNIAIDVASALEYLHHHCQIPIIHCDLKPSNILLDNDMTAHVGDFGLSRFLLKTGNTSQNQTSSIGIKGSIGYTAPEYGVGAEVSSHGDSYSYGILLLEMFTGKRPIDKMFKDGLNLHYLAKMSFPDKVMEIVDPILSYREGEDEEELAANITESRKNNIRKCTQECLTSVVRIGVACSVESPRERMNMIDVVKELHLIRDNYLGVWIH</sequence>
<evidence type="ECO:0000256" key="19">
    <source>
        <dbReference type="ARBA" id="ARBA00047899"/>
    </source>
</evidence>
<evidence type="ECO:0000256" key="16">
    <source>
        <dbReference type="ARBA" id="ARBA00023136"/>
    </source>
</evidence>
<evidence type="ECO:0000256" key="14">
    <source>
        <dbReference type="ARBA" id="ARBA00022840"/>
    </source>
</evidence>
<dbReference type="InterPro" id="IPR001611">
    <property type="entry name" value="Leu-rich_rpt"/>
</dbReference>
<dbReference type="InterPro" id="IPR008271">
    <property type="entry name" value="Ser/Thr_kinase_AS"/>
</dbReference>
<dbReference type="InterPro" id="IPR051809">
    <property type="entry name" value="Plant_receptor-like_S/T_kinase"/>
</dbReference>
<keyword evidence="17" id="KW-0675">Receptor</keyword>
<dbReference type="SUPFAM" id="SSF56112">
    <property type="entry name" value="Protein kinase-like (PK-like)"/>
    <property type="match status" value="1"/>
</dbReference>
<comment type="catalytic activity">
    <reaction evidence="19">
        <text>L-threonyl-[protein] + ATP = O-phospho-L-threonyl-[protein] + ADP + H(+)</text>
        <dbReference type="Rhea" id="RHEA:46608"/>
        <dbReference type="Rhea" id="RHEA-COMP:11060"/>
        <dbReference type="Rhea" id="RHEA-COMP:11605"/>
        <dbReference type="ChEBI" id="CHEBI:15378"/>
        <dbReference type="ChEBI" id="CHEBI:30013"/>
        <dbReference type="ChEBI" id="CHEBI:30616"/>
        <dbReference type="ChEBI" id="CHEBI:61977"/>
        <dbReference type="ChEBI" id="CHEBI:456216"/>
        <dbReference type="EC" id="2.7.11.1"/>
    </reaction>
</comment>
<keyword evidence="13" id="KW-0418">Kinase</keyword>
<dbReference type="SUPFAM" id="SSF52047">
    <property type="entry name" value="RNI-like"/>
    <property type="match status" value="1"/>
</dbReference>
<evidence type="ECO:0000256" key="1">
    <source>
        <dbReference type="ARBA" id="ARBA00004162"/>
    </source>
</evidence>
<evidence type="ECO:0000256" key="2">
    <source>
        <dbReference type="ARBA" id="ARBA00004479"/>
    </source>
</evidence>
<dbReference type="Gene3D" id="3.30.200.20">
    <property type="entry name" value="Phosphorylase Kinase, domain 1"/>
    <property type="match status" value="1"/>
</dbReference>
<evidence type="ECO:0000256" key="21">
    <source>
        <dbReference type="PROSITE-ProRule" id="PRU10141"/>
    </source>
</evidence>
<evidence type="ECO:0000256" key="6">
    <source>
        <dbReference type="ARBA" id="ARBA00022553"/>
    </source>
</evidence>
<keyword evidence="7" id="KW-0433">Leucine-rich repeat</keyword>
<keyword evidence="18" id="KW-0325">Glycoprotein</keyword>
<keyword evidence="10" id="KW-0732">Signal</keyword>
<organism evidence="24">
    <name type="scientific">Platanus acerifolia</name>
    <name type="common">London plane tree</name>
    <dbReference type="NCBI Taxonomy" id="140101"/>
    <lineage>
        <taxon>Eukaryota</taxon>
        <taxon>Viridiplantae</taxon>
        <taxon>Streptophyta</taxon>
        <taxon>Embryophyta</taxon>
        <taxon>Tracheophyta</taxon>
        <taxon>Spermatophyta</taxon>
        <taxon>Magnoliopsida</taxon>
        <taxon>Proteales</taxon>
        <taxon>Platanaceae</taxon>
        <taxon>Platanus</taxon>
    </lineage>
</organism>
<dbReference type="GO" id="GO:0004674">
    <property type="term" value="F:protein serine/threonine kinase activity"/>
    <property type="evidence" value="ECO:0007669"/>
    <property type="project" value="UniProtKB-KW"/>
</dbReference>
<keyword evidence="8" id="KW-0808">Transferase</keyword>
<dbReference type="InterPro" id="IPR032675">
    <property type="entry name" value="LRR_dom_sf"/>
</dbReference>
<evidence type="ECO:0000256" key="17">
    <source>
        <dbReference type="ARBA" id="ARBA00023170"/>
    </source>
</evidence>
<keyword evidence="6" id="KW-0597">Phosphoprotein</keyword>
<dbReference type="Gene3D" id="3.80.10.10">
    <property type="entry name" value="Ribonuclease Inhibitor"/>
    <property type="match status" value="2"/>
</dbReference>
<keyword evidence="4" id="KW-1003">Cell membrane</keyword>
<evidence type="ECO:0000313" key="24">
    <source>
        <dbReference type="EMBL" id="AHZ44755.1"/>
    </source>
</evidence>
<evidence type="ECO:0000256" key="12">
    <source>
        <dbReference type="ARBA" id="ARBA00022741"/>
    </source>
</evidence>
<evidence type="ECO:0000259" key="23">
    <source>
        <dbReference type="PROSITE" id="PS50011"/>
    </source>
</evidence>
<dbReference type="SMART" id="SM00220">
    <property type="entry name" value="S_TKc"/>
    <property type="match status" value="1"/>
</dbReference>
<dbReference type="PANTHER" id="PTHR27008:SF596">
    <property type="entry name" value="OS02G0215500 PROTEIN"/>
    <property type="match status" value="1"/>
</dbReference>
<dbReference type="AlphaFoldDB" id="A0A067ZY29"/>
<evidence type="ECO:0000256" key="3">
    <source>
        <dbReference type="ARBA" id="ARBA00012513"/>
    </source>
</evidence>
<evidence type="ECO:0000256" key="22">
    <source>
        <dbReference type="SAM" id="Phobius"/>
    </source>
</evidence>
<keyword evidence="15 22" id="KW-1133">Transmembrane helix</keyword>
<feature type="transmembrane region" description="Helical" evidence="22">
    <location>
        <begin position="427"/>
        <end position="449"/>
    </location>
</feature>
<evidence type="ECO:0000256" key="10">
    <source>
        <dbReference type="ARBA" id="ARBA00022729"/>
    </source>
</evidence>
<dbReference type="InterPro" id="IPR011009">
    <property type="entry name" value="Kinase-like_dom_sf"/>
</dbReference>
<evidence type="ECO:0000256" key="5">
    <source>
        <dbReference type="ARBA" id="ARBA00022527"/>
    </source>
</evidence>
<keyword evidence="12 21" id="KW-0547">Nucleotide-binding</keyword>